<sequence>MDRNTVRRMHYANMPKKKKDELLQRRRERYARNKTTNVHPAEGFVYSSIPEEQKNRKCQCRKELTALEKLKKIAPAEASTPVCNAPKSIRSPKNFSSSAKEPSIGQCLNSSVPEPCNSVPQPVPSNNELADLFDSISTKLQSSLPVSTNQSTVPEVHDNSLVEKGTCIVNVAPCVSSKHSSGQQIVVNTRLENTGRQRRTKKTSFSRLKQIPTESLVLPDAPKCQHCGAHRLHLEPPNFCCSGGEVSVVYPVMPYALFRLYSGTDEECIHFRKNARSYNNNLAFTTFAAKYDRKMTKNPQGVYTFRVQGQIYHLLNSLTPNGHPPTGIQLYFYDQEEELSQRLNTSPRLRESTLKLLMGILEQNPYTKVFKSLRELPNLDNHSIFLNSNPGLDQRLYNMPTASEVTAIWTEHDSETLEKGTNIQVYSHANTSHRIQHYFACYDSLQYPLLFPRGESGWHYDIPRNTAANKRKREETDDHSLIALPRIGNAIDLIQKENKGTFC</sequence>
<dbReference type="GeneID" id="140021718"/>
<evidence type="ECO:0008006" key="3">
    <source>
        <dbReference type="Google" id="ProtNLM"/>
    </source>
</evidence>
<proteinExistence type="predicted"/>
<dbReference type="Proteomes" id="UP001652660">
    <property type="component" value="Chromosome 11e"/>
</dbReference>
<dbReference type="PANTHER" id="PTHR45786">
    <property type="entry name" value="DNA BINDING PROTEIN-LIKE"/>
    <property type="match status" value="1"/>
</dbReference>
<accession>A0ABM4WBF3</accession>
<gene>
    <name evidence="2" type="primary">LOC140021718</name>
</gene>
<protein>
    <recommendedName>
        <fullName evidence="3">Helitron helicase-like domain-containing protein</fullName>
    </recommendedName>
</protein>
<reference evidence="2" key="1">
    <citation type="submission" date="2025-08" db="UniProtKB">
        <authorList>
            <consortium name="RefSeq"/>
        </authorList>
    </citation>
    <scope>IDENTIFICATION</scope>
    <source>
        <tissue evidence="2">Leaves</tissue>
    </source>
</reference>
<evidence type="ECO:0000313" key="1">
    <source>
        <dbReference type="Proteomes" id="UP001652660"/>
    </source>
</evidence>
<keyword evidence="1" id="KW-1185">Reference proteome</keyword>
<dbReference type="PANTHER" id="PTHR45786:SF78">
    <property type="entry name" value="ATP-DEPENDENT DNA HELICASE"/>
    <property type="match status" value="1"/>
</dbReference>
<dbReference type="RefSeq" id="XP_071929127.1">
    <property type="nucleotide sequence ID" value="XM_072073026.1"/>
</dbReference>
<organism evidence="1 2">
    <name type="scientific">Coffea arabica</name>
    <name type="common">Arabian coffee</name>
    <dbReference type="NCBI Taxonomy" id="13443"/>
    <lineage>
        <taxon>Eukaryota</taxon>
        <taxon>Viridiplantae</taxon>
        <taxon>Streptophyta</taxon>
        <taxon>Embryophyta</taxon>
        <taxon>Tracheophyta</taxon>
        <taxon>Spermatophyta</taxon>
        <taxon>Magnoliopsida</taxon>
        <taxon>eudicotyledons</taxon>
        <taxon>Gunneridae</taxon>
        <taxon>Pentapetalae</taxon>
        <taxon>asterids</taxon>
        <taxon>lamiids</taxon>
        <taxon>Gentianales</taxon>
        <taxon>Rubiaceae</taxon>
        <taxon>Ixoroideae</taxon>
        <taxon>Gardenieae complex</taxon>
        <taxon>Bertiereae - Coffeeae clade</taxon>
        <taxon>Coffeeae</taxon>
        <taxon>Coffea</taxon>
    </lineage>
</organism>
<evidence type="ECO:0000313" key="2">
    <source>
        <dbReference type="RefSeq" id="XP_071929127.1"/>
    </source>
</evidence>
<name>A0ABM4WBF3_COFAR</name>